<dbReference type="EMBL" id="CAJOBQ010000021">
    <property type="protein sequence ID" value="CAF4215941.1"/>
    <property type="molecule type" value="Genomic_DNA"/>
</dbReference>
<comment type="caution">
    <text evidence="3">The sequence shown here is derived from an EMBL/GenBank/DDBJ whole genome shotgun (WGS) entry which is preliminary data.</text>
</comment>
<name>A0A820C3P6_9BILA</name>
<evidence type="ECO:0000313" key="2">
    <source>
        <dbReference type="EMBL" id="CAF3776559.1"/>
    </source>
</evidence>
<dbReference type="Proteomes" id="UP000663862">
    <property type="component" value="Unassembled WGS sequence"/>
</dbReference>
<keyword evidence="1" id="KW-0812">Transmembrane</keyword>
<dbReference type="Proteomes" id="UP000663869">
    <property type="component" value="Unassembled WGS sequence"/>
</dbReference>
<proteinExistence type="predicted"/>
<keyword evidence="1" id="KW-1133">Transmembrane helix</keyword>
<dbReference type="EMBL" id="CAJNYU010004617">
    <property type="protein sequence ID" value="CAF3776559.1"/>
    <property type="molecule type" value="Genomic_DNA"/>
</dbReference>
<feature type="transmembrane region" description="Helical" evidence="1">
    <location>
        <begin position="42"/>
        <end position="62"/>
    </location>
</feature>
<dbReference type="AlphaFoldDB" id="A0A820C3P6"/>
<gene>
    <name evidence="2" type="ORF">FME351_LOCUS32263</name>
    <name evidence="3" type="ORF">TSG867_LOCUS988</name>
</gene>
<reference evidence="3" key="1">
    <citation type="submission" date="2021-02" db="EMBL/GenBank/DDBJ databases">
        <authorList>
            <person name="Nowell W R."/>
        </authorList>
    </citation>
    <scope>NUCLEOTIDE SEQUENCE</scope>
</reference>
<organism evidence="3 4">
    <name type="scientific">Rotaria socialis</name>
    <dbReference type="NCBI Taxonomy" id="392032"/>
    <lineage>
        <taxon>Eukaryota</taxon>
        <taxon>Metazoa</taxon>
        <taxon>Spiralia</taxon>
        <taxon>Gnathifera</taxon>
        <taxon>Rotifera</taxon>
        <taxon>Eurotatoria</taxon>
        <taxon>Bdelloidea</taxon>
        <taxon>Philodinida</taxon>
        <taxon>Philodinidae</taxon>
        <taxon>Rotaria</taxon>
    </lineage>
</organism>
<sequence length="122" mass="14208">MLSSITTEKNAPYLQQWQSSEKMSRFLPKVPWTGAAGVSQSYTHYFLIYILLLFNHNLHVLVSYQRIEFKSLSYASDELFNTDNTNVFQTEIIIRGINRIGLQPTEICSDDDDIAYFKYLQI</sequence>
<evidence type="ECO:0000256" key="1">
    <source>
        <dbReference type="SAM" id="Phobius"/>
    </source>
</evidence>
<accession>A0A820C3P6</accession>
<protein>
    <submittedName>
        <fullName evidence="3">Uncharacterized protein</fullName>
    </submittedName>
</protein>
<evidence type="ECO:0000313" key="4">
    <source>
        <dbReference type="Proteomes" id="UP000663862"/>
    </source>
</evidence>
<evidence type="ECO:0000313" key="3">
    <source>
        <dbReference type="EMBL" id="CAF4215941.1"/>
    </source>
</evidence>
<keyword evidence="1" id="KW-0472">Membrane</keyword>